<evidence type="ECO:0000313" key="2">
    <source>
        <dbReference type="Proteomes" id="UP000005316"/>
    </source>
</evidence>
<organism evidence="1 2">
    <name type="scientific">Sporosarcina newyorkensis 2681</name>
    <dbReference type="NCBI Taxonomy" id="1027292"/>
    <lineage>
        <taxon>Bacteria</taxon>
        <taxon>Bacillati</taxon>
        <taxon>Bacillota</taxon>
        <taxon>Bacilli</taxon>
        <taxon>Bacillales</taxon>
        <taxon>Caryophanaceae</taxon>
        <taxon>Sporosarcina</taxon>
    </lineage>
</organism>
<name>F9DV48_9BACL</name>
<evidence type="ECO:0000313" key="1">
    <source>
        <dbReference type="EMBL" id="EGQ23369.1"/>
    </source>
</evidence>
<sequence>MNNDKVSNDLFTMPATVHKMVIHSLVYVKNLSTNAGIKNPQF</sequence>
<reference evidence="1 2" key="1">
    <citation type="submission" date="2011-04" db="EMBL/GenBank/DDBJ databases">
        <authorList>
            <person name="Muzny D."/>
            <person name="Qin X."/>
            <person name="Deng J."/>
            <person name="Jiang H."/>
            <person name="Liu Y."/>
            <person name="Qu J."/>
            <person name="Song X.-Z."/>
            <person name="Zhang L."/>
            <person name="Thornton R."/>
            <person name="Coyle M."/>
            <person name="Francisco L."/>
            <person name="Jackson L."/>
            <person name="Javaid M."/>
            <person name="Korchina V."/>
            <person name="Kovar C."/>
            <person name="Mata R."/>
            <person name="Mathew T."/>
            <person name="Ngo R."/>
            <person name="Nguyen L."/>
            <person name="Nguyen N."/>
            <person name="Okwuonu G."/>
            <person name="Ongeri F."/>
            <person name="Pham C."/>
            <person name="Simmons D."/>
            <person name="Wilczek-Boney K."/>
            <person name="Hale W."/>
            <person name="Jakkamsetti A."/>
            <person name="Pham P."/>
            <person name="Ruth R."/>
            <person name="San Lucas F."/>
            <person name="Warren J."/>
            <person name="Zhang J."/>
            <person name="Zhao Z."/>
            <person name="Zhou C."/>
            <person name="Zhu D."/>
            <person name="Lee S."/>
            <person name="Bess C."/>
            <person name="Blankenburg K."/>
            <person name="Forbes L."/>
            <person name="Fu Q."/>
            <person name="Gubbala S."/>
            <person name="Hirani K."/>
            <person name="Jayaseelan J.C."/>
            <person name="Lara F."/>
            <person name="Munidasa M."/>
            <person name="Palculict T."/>
            <person name="Patil S."/>
            <person name="Pu L.-L."/>
            <person name="Saada N."/>
            <person name="Tang L."/>
            <person name="Weissenberger G."/>
            <person name="Zhu Y."/>
            <person name="Hemphill L."/>
            <person name="Shang Y."/>
            <person name="Youmans B."/>
            <person name="Ayvaz T."/>
            <person name="Ross M."/>
            <person name="Santibanez J."/>
            <person name="Aqrawi P."/>
            <person name="Gross S."/>
            <person name="Joshi V."/>
            <person name="Fowler G."/>
            <person name="Nazareth L."/>
            <person name="Reid J."/>
            <person name="Worley K."/>
            <person name="Petrosino J."/>
            <person name="Highlander S."/>
            <person name="Gibbs R."/>
        </authorList>
    </citation>
    <scope>NUCLEOTIDE SEQUENCE [LARGE SCALE GENOMIC DNA]</scope>
    <source>
        <strain evidence="1 2">2681</strain>
    </source>
</reference>
<proteinExistence type="predicted"/>
<dbReference type="Proteomes" id="UP000005316">
    <property type="component" value="Unassembled WGS sequence"/>
</dbReference>
<gene>
    <name evidence="1" type="ORF">HMPREF9372_2679</name>
</gene>
<protein>
    <submittedName>
        <fullName evidence="1">Uncharacterized protein</fullName>
    </submittedName>
</protein>
<dbReference type="AlphaFoldDB" id="F9DV48"/>
<comment type="caution">
    <text evidence="1">The sequence shown here is derived from an EMBL/GenBank/DDBJ whole genome shotgun (WGS) entry which is preliminary data.</text>
</comment>
<dbReference type="EMBL" id="AFPZ01000084">
    <property type="protein sequence ID" value="EGQ23369.1"/>
    <property type="molecule type" value="Genomic_DNA"/>
</dbReference>
<accession>F9DV48</accession>
<dbReference type="HOGENOM" id="CLU_3258060_0_0_9"/>